<evidence type="ECO:0000313" key="11">
    <source>
        <dbReference type="EMBL" id="MCD1655272.1"/>
    </source>
</evidence>
<comment type="similarity">
    <text evidence="2">Belongs to the TonB family.</text>
</comment>
<keyword evidence="12" id="KW-1185">Reference proteome</keyword>
<dbReference type="InterPro" id="IPR037682">
    <property type="entry name" value="TonB_C"/>
</dbReference>
<accession>A0AAE3JIJ4</accession>
<keyword evidence="6" id="KW-0812">Transmembrane</keyword>
<proteinExistence type="inferred from homology"/>
<dbReference type="InterPro" id="IPR051045">
    <property type="entry name" value="TonB-dependent_transducer"/>
</dbReference>
<dbReference type="Proteomes" id="UP001198163">
    <property type="component" value="Unassembled WGS sequence"/>
</dbReference>
<dbReference type="EMBL" id="JAINWA010000003">
    <property type="protein sequence ID" value="MCD1655272.1"/>
    <property type="molecule type" value="Genomic_DNA"/>
</dbReference>
<keyword evidence="4" id="KW-1003">Cell membrane</keyword>
<evidence type="ECO:0000256" key="2">
    <source>
        <dbReference type="ARBA" id="ARBA00006555"/>
    </source>
</evidence>
<dbReference type="AlphaFoldDB" id="A0AAE3JIJ4"/>
<protein>
    <submittedName>
        <fullName evidence="11">Energy transducer TonB</fullName>
    </submittedName>
</protein>
<evidence type="ECO:0000256" key="5">
    <source>
        <dbReference type="ARBA" id="ARBA00022519"/>
    </source>
</evidence>
<comment type="caution">
    <text evidence="11">The sequence shown here is derived from an EMBL/GenBank/DDBJ whole genome shotgun (WGS) entry which is preliminary data.</text>
</comment>
<keyword evidence="9" id="KW-0472">Membrane</keyword>
<keyword evidence="5" id="KW-0997">Cell inner membrane</keyword>
<keyword evidence="3" id="KW-0813">Transport</keyword>
<feature type="domain" description="TonB C-terminal" evidence="10">
    <location>
        <begin position="102"/>
        <end position="191"/>
    </location>
</feature>
<dbReference type="SUPFAM" id="SSF74653">
    <property type="entry name" value="TolA/TonB C-terminal domain"/>
    <property type="match status" value="1"/>
</dbReference>
<dbReference type="Pfam" id="PF03544">
    <property type="entry name" value="TonB_C"/>
    <property type="match status" value="1"/>
</dbReference>
<evidence type="ECO:0000259" key="10">
    <source>
        <dbReference type="PROSITE" id="PS52015"/>
    </source>
</evidence>
<dbReference type="GO" id="GO:0015031">
    <property type="term" value="P:protein transport"/>
    <property type="evidence" value="ECO:0007669"/>
    <property type="project" value="UniProtKB-KW"/>
</dbReference>
<keyword evidence="8" id="KW-1133">Transmembrane helix</keyword>
<evidence type="ECO:0000256" key="6">
    <source>
        <dbReference type="ARBA" id="ARBA00022692"/>
    </source>
</evidence>
<sequence>MPVFLAAAVTLHALAFLLIRFAIPAAVAEEEPEYAVLKLVDVEEFRPPPPPKEETVMLYQRPEASEEIVETAKAVIETDDKAYDIVDAQPEIDYLPQHKISQIPEVPSREVLAKIVYPPIALRQKIEAVVYLELFIDQTGKIRKVQILKDPGNGFAEAAVAALEGVVCKPAAANGVPVAVRFRYPVRFALN</sequence>
<evidence type="ECO:0000256" key="3">
    <source>
        <dbReference type="ARBA" id="ARBA00022448"/>
    </source>
</evidence>
<organism evidence="11 12">
    <name type="scientific">Teretinema zuelzerae</name>
    <dbReference type="NCBI Taxonomy" id="156"/>
    <lineage>
        <taxon>Bacteria</taxon>
        <taxon>Pseudomonadati</taxon>
        <taxon>Spirochaetota</taxon>
        <taxon>Spirochaetia</taxon>
        <taxon>Spirochaetales</taxon>
        <taxon>Treponemataceae</taxon>
        <taxon>Teretinema</taxon>
    </lineage>
</organism>
<comment type="subcellular location">
    <subcellularLocation>
        <location evidence="1">Cell inner membrane</location>
        <topology evidence="1">Single-pass membrane protein</topology>
        <orientation evidence="1">Periplasmic side</orientation>
    </subcellularLocation>
</comment>
<evidence type="ECO:0000256" key="7">
    <source>
        <dbReference type="ARBA" id="ARBA00022927"/>
    </source>
</evidence>
<dbReference type="InterPro" id="IPR006260">
    <property type="entry name" value="TonB/TolA_C"/>
</dbReference>
<keyword evidence="7" id="KW-0653">Protein transport</keyword>
<evidence type="ECO:0000313" key="12">
    <source>
        <dbReference type="Proteomes" id="UP001198163"/>
    </source>
</evidence>
<dbReference type="GO" id="GO:0055085">
    <property type="term" value="P:transmembrane transport"/>
    <property type="evidence" value="ECO:0007669"/>
    <property type="project" value="InterPro"/>
</dbReference>
<dbReference type="NCBIfam" id="TIGR01352">
    <property type="entry name" value="tonB_Cterm"/>
    <property type="match status" value="1"/>
</dbReference>
<gene>
    <name evidence="11" type="ORF">K7J14_11270</name>
</gene>
<evidence type="ECO:0000256" key="9">
    <source>
        <dbReference type="ARBA" id="ARBA00023136"/>
    </source>
</evidence>
<evidence type="ECO:0000256" key="1">
    <source>
        <dbReference type="ARBA" id="ARBA00004383"/>
    </source>
</evidence>
<reference evidence="11" key="1">
    <citation type="submission" date="2021-08" db="EMBL/GenBank/DDBJ databases">
        <title>Comparative analyses of Brucepasteria parasyntrophica and Teretinema zuelzerae.</title>
        <authorList>
            <person name="Song Y."/>
            <person name="Brune A."/>
        </authorList>
    </citation>
    <scope>NUCLEOTIDE SEQUENCE</scope>
    <source>
        <strain evidence="11">DSM 1903</strain>
    </source>
</reference>
<dbReference type="PANTHER" id="PTHR33446">
    <property type="entry name" value="PROTEIN TONB-RELATED"/>
    <property type="match status" value="1"/>
</dbReference>
<name>A0AAE3JIJ4_9SPIR</name>
<evidence type="ECO:0000256" key="4">
    <source>
        <dbReference type="ARBA" id="ARBA00022475"/>
    </source>
</evidence>
<dbReference type="PROSITE" id="PS52015">
    <property type="entry name" value="TONB_CTD"/>
    <property type="match status" value="1"/>
</dbReference>
<evidence type="ECO:0000256" key="8">
    <source>
        <dbReference type="ARBA" id="ARBA00022989"/>
    </source>
</evidence>
<dbReference type="Gene3D" id="3.30.1150.10">
    <property type="match status" value="1"/>
</dbReference>
<dbReference type="GO" id="GO:0005886">
    <property type="term" value="C:plasma membrane"/>
    <property type="evidence" value="ECO:0007669"/>
    <property type="project" value="UniProtKB-SubCell"/>
</dbReference>